<evidence type="ECO:0000313" key="14">
    <source>
        <dbReference type="EMBL" id="GHB13716.1"/>
    </source>
</evidence>
<dbReference type="InterPro" id="IPR034768">
    <property type="entry name" value="4FE4S_WBL"/>
</dbReference>
<evidence type="ECO:0000259" key="13">
    <source>
        <dbReference type="PROSITE" id="PS51674"/>
    </source>
</evidence>
<comment type="function">
    <text evidence="11">Acts as a transcriptional regulator. Probably redox-responsive. The apo- but not holo-form probably binds DNA.</text>
</comment>
<evidence type="ECO:0000313" key="15">
    <source>
        <dbReference type="Proteomes" id="UP000599437"/>
    </source>
</evidence>
<feature type="region of interest" description="Disordered" evidence="12">
    <location>
        <begin position="1"/>
        <end position="24"/>
    </location>
</feature>
<dbReference type="Pfam" id="PF02467">
    <property type="entry name" value="Whib"/>
    <property type="match status" value="1"/>
</dbReference>
<evidence type="ECO:0000256" key="1">
    <source>
        <dbReference type="ARBA" id="ARBA00004496"/>
    </source>
</evidence>
<keyword evidence="10 11" id="KW-0804">Transcription</keyword>
<comment type="PTM">
    <text evidence="11">The Fe-S cluster can be nitrosylated by nitric oxide (NO).</text>
</comment>
<keyword evidence="3 11" id="KW-0004">4Fe-4S</keyword>
<keyword evidence="6 11" id="KW-0411">Iron-sulfur</keyword>
<comment type="similarity">
    <text evidence="2 11">Belongs to the WhiB family.</text>
</comment>
<dbReference type="EMBL" id="BMVO01000013">
    <property type="protein sequence ID" value="GHB13716.1"/>
    <property type="molecule type" value="Genomic_DNA"/>
</dbReference>
<dbReference type="PROSITE" id="PS51674">
    <property type="entry name" value="4FE4S_WBL"/>
    <property type="match status" value="1"/>
</dbReference>
<proteinExistence type="inferred from homology"/>
<evidence type="ECO:0000256" key="10">
    <source>
        <dbReference type="ARBA" id="ARBA00023163"/>
    </source>
</evidence>
<keyword evidence="15" id="KW-1185">Reference proteome</keyword>
<dbReference type="PANTHER" id="PTHR38839">
    <property type="entry name" value="TRANSCRIPTIONAL REGULATOR WHID-RELATED"/>
    <property type="match status" value="1"/>
</dbReference>
<dbReference type="HAMAP" id="MF_01479">
    <property type="entry name" value="WhiB"/>
    <property type="match status" value="1"/>
</dbReference>
<organism evidence="14 15">
    <name type="scientific">Streptomyces chryseus</name>
    <dbReference type="NCBI Taxonomy" id="68186"/>
    <lineage>
        <taxon>Bacteria</taxon>
        <taxon>Bacillati</taxon>
        <taxon>Actinomycetota</taxon>
        <taxon>Actinomycetes</taxon>
        <taxon>Kitasatosporales</taxon>
        <taxon>Streptomycetaceae</taxon>
        <taxon>Streptomyces</taxon>
    </lineage>
</organism>
<protein>
    <recommendedName>
        <fullName evidence="11">Transcriptional regulator WhiB</fullName>
    </recommendedName>
</protein>
<evidence type="ECO:0000256" key="4">
    <source>
        <dbReference type="ARBA" id="ARBA00022723"/>
    </source>
</evidence>
<evidence type="ECO:0000256" key="7">
    <source>
        <dbReference type="ARBA" id="ARBA00023015"/>
    </source>
</evidence>
<reference evidence="15" key="1">
    <citation type="journal article" date="2019" name="Int. J. Syst. Evol. Microbiol.">
        <title>The Global Catalogue of Microorganisms (GCM) 10K type strain sequencing project: providing services to taxonomists for standard genome sequencing and annotation.</title>
        <authorList>
            <consortium name="The Broad Institute Genomics Platform"/>
            <consortium name="The Broad Institute Genome Sequencing Center for Infectious Disease"/>
            <person name="Wu L."/>
            <person name="Ma J."/>
        </authorList>
    </citation>
    <scope>NUCLEOTIDE SEQUENCE [LARGE SCALE GENOMIC DNA]</scope>
    <source>
        <strain evidence="15">JCM 4737</strain>
    </source>
</reference>
<comment type="subcellular location">
    <subcellularLocation>
        <location evidence="1 11">Cytoplasm</location>
    </subcellularLocation>
</comment>
<evidence type="ECO:0000256" key="11">
    <source>
        <dbReference type="HAMAP-Rule" id="MF_01479"/>
    </source>
</evidence>
<evidence type="ECO:0000256" key="3">
    <source>
        <dbReference type="ARBA" id="ARBA00022485"/>
    </source>
</evidence>
<feature type="binding site" evidence="11">
    <location>
        <position position="70"/>
    </location>
    <ligand>
        <name>[4Fe-4S] cluster</name>
        <dbReference type="ChEBI" id="CHEBI:49883"/>
    </ligand>
</feature>
<feature type="binding site" evidence="11">
    <location>
        <position position="76"/>
    </location>
    <ligand>
        <name>[4Fe-4S] cluster</name>
        <dbReference type="ChEBI" id="CHEBI:49883"/>
    </ligand>
</feature>
<evidence type="ECO:0000256" key="8">
    <source>
        <dbReference type="ARBA" id="ARBA00023125"/>
    </source>
</evidence>
<evidence type="ECO:0000256" key="6">
    <source>
        <dbReference type="ARBA" id="ARBA00023014"/>
    </source>
</evidence>
<evidence type="ECO:0000256" key="12">
    <source>
        <dbReference type="SAM" id="MobiDB-lite"/>
    </source>
</evidence>
<sequence length="113" mass="12119">MCRNRGDAGEAGLTPGGPGTRRPMDVLPLDERWLSRAACADTDPELFFPVGAKGPALDEQAAAKEVCGRCPVTRQCLAYALRSGQRSGVWGGLSEEERSPLHRARARSLRKAG</sequence>
<keyword evidence="11" id="KW-0963">Cytoplasm</keyword>
<dbReference type="Proteomes" id="UP000599437">
    <property type="component" value="Unassembled WGS sequence"/>
</dbReference>
<feature type="compositionally biased region" description="Basic residues" evidence="12">
    <location>
        <begin position="101"/>
        <end position="113"/>
    </location>
</feature>
<feature type="domain" description="4Fe-4S Wbl-type" evidence="13">
    <location>
        <begin position="38"/>
        <end position="100"/>
    </location>
</feature>
<evidence type="ECO:0000256" key="9">
    <source>
        <dbReference type="ARBA" id="ARBA00023157"/>
    </source>
</evidence>
<comment type="PTM">
    <text evidence="11">Upon Fe-S cluster removal intramolecular disulfide bonds are formed.</text>
</comment>
<gene>
    <name evidence="11" type="primary">whiB</name>
    <name evidence="14" type="ORF">GCM10010346_41690</name>
</gene>
<comment type="caution">
    <text evidence="14">The sequence shown here is derived from an EMBL/GenBank/DDBJ whole genome shotgun (WGS) entry which is preliminary data.</text>
</comment>
<feature type="binding site" evidence="11">
    <location>
        <position position="67"/>
    </location>
    <ligand>
        <name>[4Fe-4S] cluster</name>
        <dbReference type="ChEBI" id="CHEBI:49883"/>
    </ligand>
</feature>
<comment type="cofactor">
    <cofactor evidence="11">
        <name>[4Fe-4S] cluster</name>
        <dbReference type="ChEBI" id="CHEBI:49883"/>
    </cofactor>
    <text evidence="11">Binds 1 [4Fe-4S] cluster per subunit. Following nitrosylation of the [4Fe-4S] cluster binds 1 [4Fe-8(NO)] cluster per subunit.</text>
</comment>
<dbReference type="InterPro" id="IPR003482">
    <property type="entry name" value="Whib"/>
</dbReference>
<evidence type="ECO:0000256" key="2">
    <source>
        <dbReference type="ARBA" id="ARBA00006597"/>
    </source>
</evidence>
<dbReference type="PANTHER" id="PTHR38839:SF6">
    <property type="entry name" value="TRANSCRIPTIONAL REGULATOR WHIB1"/>
    <property type="match status" value="1"/>
</dbReference>
<evidence type="ECO:0000256" key="5">
    <source>
        <dbReference type="ARBA" id="ARBA00023004"/>
    </source>
</evidence>
<keyword evidence="7 11" id="KW-0805">Transcription regulation</keyword>
<accession>A0ABQ3DRZ0</accession>
<keyword evidence="8 11" id="KW-0238">DNA-binding</keyword>
<feature type="region of interest" description="Disordered" evidence="12">
    <location>
        <begin position="85"/>
        <end position="113"/>
    </location>
</feature>
<feature type="binding site" evidence="11">
    <location>
        <position position="39"/>
    </location>
    <ligand>
        <name>[4Fe-4S] cluster</name>
        <dbReference type="ChEBI" id="CHEBI:49883"/>
    </ligand>
</feature>
<name>A0ABQ3DRZ0_9ACTN</name>
<keyword evidence="5 11" id="KW-0408">Iron</keyword>
<keyword evidence="4 11" id="KW-0479">Metal-binding</keyword>
<keyword evidence="9 11" id="KW-1015">Disulfide bond</keyword>